<dbReference type="AlphaFoldDB" id="A0A7X0S9J7"/>
<dbReference type="Gene3D" id="3.90.1200.10">
    <property type="match status" value="1"/>
</dbReference>
<dbReference type="EMBL" id="JACKWY010000001">
    <property type="protein sequence ID" value="MBB6713495.1"/>
    <property type="molecule type" value="Genomic_DNA"/>
</dbReference>
<comment type="caution">
    <text evidence="2">The sequence shown here is derived from an EMBL/GenBank/DDBJ whole genome shotgun (WGS) entry which is preliminary data.</text>
</comment>
<dbReference type="InterPro" id="IPR011009">
    <property type="entry name" value="Kinase-like_dom_sf"/>
</dbReference>
<name>A0A7X0S9J7_9CLOT</name>
<dbReference type="PANTHER" id="PTHR21064">
    <property type="entry name" value="AMINOGLYCOSIDE PHOSPHOTRANSFERASE DOMAIN-CONTAINING PROTEIN-RELATED"/>
    <property type="match status" value="1"/>
</dbReference>
<dbReference type="Pfam" id="PF01636">
    <property type="entry name" value="APH"/>
    <property type="match status" value="1"/>
</dbReference>
<evidence type="ECO:0000259" key="1">
    <source>
        <dbReference type="Pfam" id="PF01636"/>
    </source>
</evidence>
<dbReference type="GO" id="GO:0016740">
    <property type="term" value="F:transferase activity"/>
    <property type="evidence" value="ECO:0007669"/>
    <property type="project" value="UniProtKB-KW"/>
</dbReference>
<protein>
    <submittedName>
        <fullName evidence="2">Aminoglycoside phosphotransferase family protein</fullName>
    </submittedName>
</protein>
<dbReference type="RefSeq" id="WP_185163302.1">
    <property type="nucleotide sequence ID" value="NZ_JACKWY010000001.1"/>
</dbReference>
<evidence type="ECO:0000313" key="2">
    <source>
        <dbReference type="EMBL" id="MBB6713495.1"/>
    </source>
</evidence>
<organism evidence="2 3">
    <name type="scientific">Clostridium gasigenes</name>
    <dbReference type="NCBI Taxonomy" id="94869"/>
    <lineage>
        <taxon>Bacteria</taxon>
        <taxon>Bacillati</taxon>
        <taxon>Bacillota</taxon>
        <taxon>Clostridia</taxon>
        <taxon>Eubacteriales</taxon>
        <taxon>Clostridiaceae</taxon>
        <taxon>Clostridium</taxon>
    </lineage>
</organism>
<dbReference type="PANTHER" id="PTHR21064:SF5">
    <property type="entry name" value="SLR1880 PROTEIN"/>
    <property type="match status" value="1"/>
</dbReference>
<dbReference type="SUPFAM" id="SSF56112">
    <property type="entry name" value="Protein kinase-like (PK-like)"/>
    <property type="match status" value="1"/>
</dbReference>
<dbReference type="Proteomes" id="UP000585258">
    <property type="component" value="Unassembled WGS sequence"/>
</dbReference>
<accession>A0A7X0S9J7</accession>
<dbReference type="InterPro" id="IPR002575">
    <property type="entry name" value="Aminoglycoside_PTrfase"/>
</dbReference>
<reference evidence="2 3" key="1">
    <citation type="submission" date="2020-08" db="EMBL/GenBank/DDBJ databases">
        <title>Clostridia isolated from Swiss meat.</title>
        <authorList>
            <person name="Wambui J."/>
            <person name="Stevens M.J.A."/>
            <person name="Stephan R."/>
        </authorList>
    </citation>
    <scope>NUCLEOTIDE SEQUENCE [LARGE SCALE GENOMIC DNA]</scope>
    <source>
        <strain evidence="2 3">CM001</strain>
    </source>
</reference>
<proteinExistence type="predicted"/>
<gene>
    <name evidence="2" type="ORF">H7E68_01945</name>
</gene>
<evidence type="ECO:0000313" key="3">
    <source>
        <dbReference type="Proteomes" id="UP000585258"/>
    </source>
</evidence>
<keyword evidence="2" id="KW-0808">Transferase</keyword>
<sequence>MSKKCNLRDLVSNFKFEGEFIVSQDHKCGHINDTYILDFKNEDGSIRKYILQRINSDIFKNPEELMDNFKKVTTHIVEKIVQANGDPLRETLNIIPTKDDKTFYKTEDGDYFRALVFIEGARTYMMVERPEHLYTAGKTLGKFQEQLSDFSVEDLYETIPDFHDTKKRYEAFIDAVEKDKKGRVAFCLDDIAFAMKRAKDTELLVNMLEEGNLPLRVTHNDTKFNNVMIDDITGEGIALIDLDTVMPGLSLYDFGDAIRSGATTALEDEADLSKVKFNIDLYEYFTKGYLESAKYELTETEIEYLPFSAKLITLELGIRFLTDHLNGDSYFKVQRKNHNLDRTRNQFKLVADMEENMDDMKAIIQKYCVMETV</sequence>
<feature type="domain" description="Aminoglycoside phosphotransferase" evidence="1">
    <location>
        <begin position="31"/>
        <end position="269"/>
    </location>
</feature>
<dbReference type="InterPro" id="IPR050249">
    <property type="entry name" value="Pseudomonas-type_ThrB"/>
</dbReference>